<keyword evidence="4" id="KW-1185">Reference proteome</keyword>
<dbReference type="HOGENOM" id="CLU_1426523_0_0_6"/>
<organism evidence="3 4">
    <name type="scientific">Methylotuvimicrobium alcaliphilum (strain DSM 19304 / NCIMB 14124 / VKM B-2133 / 20Z)</name>
    <name type="common">Methylomicrobium alcaliphilum</name>
    <dbReference type="NCBI Taxonomy" id="1091494"/>
    <lineage>
        <taxon>Bacteria</taxon>
        <taxon>Pseudomonadati</taxon>
        <taxon>Pseudomonadota</taxon>
        <taxon>Gammaproteobacteria</taxon>
        <taxon>Methylococcales</taxon>
        <taxon>Methylococcaceae</taxon>
        <taxon>Methylotuvimicrobium</taxon>
    </lineage>
</organism>
<accession>G4T1D9</accession>
<keyword evidence="2" id="KW-0732">Signal</keyword>
<dbReference type="STRING" id="1091494.MEALZ_4032"/>
<dbReference type="RefSeq" id="WP_014150435.1">
    <property type="nucleotide sequence ID" value="NC_016112.1"/>
</dbReference>
<dbReference type="PATRIC" id="fig|271065.3.peg.4168"/>
<feature type="signal peptide" evidence="2">
    <location>
        <begin position="1"/>
        <end position="19"/>
    </location>
</feature>
<evidence type="ECO:0008006" key="5">
    <source>
        <dbReference type="Google" id="ProtNLM"/>
    </source>
</evidence>
<gene>
    <name evidence="3" type="ordered locus">MEALZ_4032</name>
</gene>
<evidence type="ECO:0000256" key="1">
    <source>
        <dbReference type="SAM" id="Coils"/>
    </source>
</evidence>
<protein>
    <recommendedName>
        <fullName evidence="5">DUF4124 domain-containing protein</fullName>
    </recommendedName>
</protein>
<name>G4T1D9_META2</name>
<dbReference type="KEGG" id="mah:MEALZ_4032"/>
<dbReference type="Proteomes" id="UP000008315">
    <property type="component" value="Chromosome"/>
</dbReference>
<feature type="chain" id="PRO_5003468119" description="DUF4124 domain-containing protein" evidence="2">
    <location>
        <begin position="20"/>
        <end position="191"/>
    </location>
</feature>
<dbReference type="EMBL" id="FO082060">
    <property type="protein sequence ID" value="CCE25688.1"/>
    <property type="molecule type" value="Genomic_DNA"/>
</dbReference>
<evidence type="ECO:0000256" key="2">
    <source>
        <dbReference type="SAM" id="SignalP"/>
    </source>
</evidence>
<evidence type="ECO:0000313" key="3">
    <source>
        <dbReference type="EMBL" id="CCE25688.1"/>
    </source>
</evidence>
<dbReference type="AlphaFoldDB" id="G4T1D9"/>
<feature type="coiled-coil region" evidence="1">
    <location>
        <begin position="55"/>
        <end position="87"/>
    </location>
</feature>
<evidence type="ECO:0000313" key="4">
    <source>
        <dbReference type="Proteomes" id="UP000008315"/>
    </source>
</evidence>
<reference evidence="4" key="1">
    <citation type="journal article" date="2012" name="J. Bacteriol.">
        <title>Genome sequence of the haloalkaliphilic methanotrophic bacterium Methylomicrobium alcaliphilum 20Z.</title>
        <authorList>
            <person name="Vuilleumier S."/>
            <person name="Khmelenina V.N."/>
            <person name="Bringel F."/>
            <person name="Reshetnikov A.S."/>
            <person name="Lajus A."/>
            <person name="Mangenot S."/>
            <person name="Rouy Z."/>
            <person name="Op den Camp H.J."/>
            <person name="Jetten M.S."/>
            <person name="Dispirito A.A."/>
            <person name="Dunfield P."/>
            <person name="Klotz M.G."/>
            <person name="Semrau J.D."/>
            <person name="Stein L.Y."/>
            <person name="Barbe V."/>
            <person name="Medigue C."/>
            <person name="Trotsenko Y.A."/>
            <person name="Kalyuzhnaya M.G."/>
        </authorList>
    </citation>
    <scope>NUCLEOTIDE SEQUENCE [LARGE SCALE GENOMIC DNA]</scope>
    <source>
        <strain evidence="4">DSM 19304 / NCIMB 14124 / VKM B-2133 / 20Z</strain>
    </source>
</reference>
<keyword evidence="1" id="KW-0175">Coiled coil</keyword>
<proteinExistence type="predicted"/>
<sequence length="191" mass="21902">MMRLTIFILAISVSTIAHADAFKCVDSLGKTIYQAKPCDENHQSVQINFKTGGAIDKSEQLKRQAQQRELQKQQELTEQQLQQKQEQFLANAKEETEINQTLIKNNPVQFTAYAIPPYEYDKLKPLVQSFQSRLPEIERMRRLAAQKQLASGRCDRVESSELNVRSTLENLVFLVDCSNGESAYFNETELQ</sequence>